<proteinExistence type="inferred from homology"/>
<dbReference type="EMBL" id="AYRZ02000002">
    <property type="protein sequence ID" value="PHT90799.1"/>
    <property type="molecule type" value="Genomic_DNA"/>
</dbReference>
<dbReference type="Proteomes" id="UP000222542">
    <property type="component" value="Unassembled WGS sequence"/>
</dbReference>
<dbReference type="Gene3D" id="1.20.1250.20">
    <property type="entry name" value="MFS general substrate transporter like domains"/>
    <property type="match status" value="1"/>
</dbReference>
<protein>
    <submittedName>
        <fullName evidence="7">High-affinity nitrate transporter 2.1</fullName>
    </submittedName>
</protein>
<name>A0A2G3A980_CAPAN</name>
<dbReference type="SUPFAM" id="SSF103473">
    <property type="entry name" value="MFS general substrate transporter"/>
    <property type="match status" value="1"/>
</dbReference>
<evidence type="ECO:0000256" key="2">
    <source>
        <dbReference type="ARBA" id="ARBA00022692"/>
    </source>
</evidence>
<dbReference type="Gramene" id="PHT90799">
    <property type="protein sequence ID" value="PHT90799"/>
    <property type="gene ID" value="T459_05912"/>
</dbReference>
<keyword evidence="4 6" id="KW-0472">Membrane</keyword>
<feature type="transmembrane region" description="Helical" evidence="6">
    <location>
        <begin position="81"/>
        <end position="97"/>
    </location>
</feature>
<comment type="caution">
    <text evidence="7">The sequence shown here is derived from an EMBL/GenBank/DDBJ whole genome shotgun (WGS) entry which is preliminary data.</text>
</comment>
<dbReference type="GO" id="GO:0015112">
    <property type="term" value="F:nitrate transmembrane transporter activity"/>
    <property type="evidence" value="ECO:0007669"/>
    <property type="project" value="InterPro"/>
</dbReference>
<dbReference type="InterPro" id="IPR036259">
    <property type="entry name" value="MFS_trans_sf"/>
</dbReference>
<accession>A0A2G3A980</accession>
<dbReference type="PANTHER" id="PTHR23515">
    <property type="entry name" value="HIGH-AFFINITY NITRATE TRANSPORTER 2.3"/>
    <property type="match status" value="1"/>
</dbReference>
<evidence type="ECO:0000256" key="4">
    <source>
        <dbReference type="ARBA" id="ARBA00023136"/>
    </source>
</evidence>
<keyword evidence="3 6" id="KW-1133">Transmembrane helix</keyword>
<evidence type="ECO:0000256" key="6">
    <source>
        <dbReference type="SAM" id="Phobius"/>
    </source>
</evidence>
<keyword evidence="2 6" id="KW-0812">Transmembrane</keyword>
<dbReference type="AlphaFoldDB" id="A0A2G3A980"/>
<feature type="transmembrane region" description="Helical" evidence="6">
    <location>
        <begin position="198"/>
        <end position="218"/>
    </location>
</feature>
<dbReference type="STRING" id="4072.A0A2G3A980"/>
<evidence type="ECO:0000256" key="3">
    <source>
        <dbReference type="ARBA" id="ARBA00022989"/>
    </source>
</evidence>
<organism evidence="7 8">
    <name type="scientific">Capsicum annuum</name>
    <name type="common">Capsicum pepper</name>
    <dbReference type="NCBI Taxonomy" id="4072"/>
    <lineage>
        <taxon>Eukaryota</taxon>
        <taxon>Viridiplantae</taxon>
        <taxon>Streptophyta</taxon>
        <taxon>Embryophyta</taxon>
        <taxon>Tracheophyta</taxon>
        <taxon>Spermatophyta</taxon>
        <taxon>Magnoliopsida</taxon>
        <taxon>eudicotyledons</taxon>
        <taxon>Gunneridae</taxon>
        <taxon>Pentapetalae</taxon>
        <taxon>asterids</taxon>
        <taxon>lamiids</taxon>
        <taxon>Solanales</taxon>
        <taxon>Solanaceae</taxon>
        <taxon>Solanoideae</taxon>
        <taxon>Capsiceae</taxon>
        <taxon>Capsicum</taxon>
    </lineage>
</organism>
<dbReference type="InterPro" id="IPR044772">
    <property type="entry name" value="NO3_transporter"/>
</dbReference>
<keyword evidence="8" id="KW-1185">Reference proteome</keyword>
<evidence type="ECO:0000313" key="7">
    <source>
        <dbReference type="EMBL" id="PHT90799.1"/>
    </source>
</evidence>
<dbReference type="GO" id="GO:0016020">
    <property type="term" value="C:membrane"/>
    <property type="evidence" value="ECO:0007669"/>
    <property type="project" value="UniProtKB-SubCell"/>
</dbReference>
<gene>
    <name evidence="7" type="ORF">T459_05912</name>
</gene>
<sequence>MTRLFSEIKLVDVLELSYTSKDEPHPRGEICGRFPIIIGLVNWTTAGWGNMGGGATQLLMPLIYDRIYKVGEIPFTARRNALFIPGWLHFIMGILVLTLDQDLLDGNLASLQKKGDILWYAATNYRTWIFVLLYGLSMGVELTTDNVIAEYFFDRFDLKLHTAGIFAAMFGKVNLLTQPFGGWISDFAAKHFGMRGRLWSLWILQTVGGVFCLLLGRANTLPDGDCLDDHILYRRTSSMW</sequence>
<evidence type="ECO:0000256" key="1">
    <source>
        <dbReference type="ARBA" id="ARBA00004141"/>
    </source>
</evidence>
<reference evidence="7 8" key="2">
    <citation type="journal article" date="2017" name="Genome Biol.">
        <title>New reference genome sequences of hot pepper reveal the massive evolution of plant disease-resistance genes by retroduplication.</title>
        <authorList>
            <person name="Kim S."/>
            <person name="Park J."/>
            <person name="Yeom S.I."/>
            <person name="Kim Y.M."/>
            <person name="Seo E."/>
            <person name="Kim K.T."/>
            <person name="Kim M.S."/>
            <person name="Lee J.M."/>
            <person name="Cheong K."/>
            <person name="Shin H.S."/>
            <person name="Kim S.B."/>
            <person name="Han K."/>
            <person name="Lee J."/>
            <person name="Park M."/>
            <person name="Lee H.A."/>
            <person name="Lee H.Y."/>
            <person name="Lee Y."/>
            <person name="Oh S."/>
            <person name="Lee J.H."/>
            <person name="Choi E."/>
            <person name="Choi E."/>
            <person name="Lee S.E."/>
            <person name="Jeon J."/>
            <person name="Kim H."/>
            <person name="Choi G."/>
            <person name="Song H."/>
            <person name="Lee J."/>
            <person name="Lee S.C."/>
            <person name="Kwon J.K."/>
            <person name="Lee H.Y."/>
            <person name="Koo N."/>
            <person name="Hong Y."/>
            <person name="Kim R.W."/>
            <person name="Kang W.H."/>
            <person name="Huh J.H."/>
            <person name="Kang B.C."/>
            <person name="Yang T.J."/>
            <person name="Lee Y.H."/>
            <person name="Bennetzen J.L."/>
            <person name="Choi D."/>
        </authorList>
    </citation>
    <scope>NUCLEOTIDE SEQUENCE [LARGE SCALE GENOMIC DNA]</scope>
    <source>
        <strain evidence="8">cv. CM334</strain>
    </source>
</reference>
<reference evidence="7 8" key="1">
    <citation type="journal article" date="2014" name="Nat. Genet.">
        <title>Genome sequence of the hot pepper provides insights into the evolution of pungency in Capsicum species.</title>
        <authorList>
            <person name="Kim S."/>
            <person name="Park M."/>
            <person name="Yeom S.I."/>
            <person name="Kim Y.M."/>
            <person name="Lee J.M."/>
            <person name="Lee H.A."/>
            <person name="Seo E."/>
            <person name="Choi J."/>
            <person name="Cheong K."/>
            <person name="Kim K.T."/>
            <person name="Jung K."/>
            <person name="Lee G.W."/>
            <person name="Oh S.K."/>
            <person name="Bae C."/>
            <person name="Kim S.B."/>
            <person name="Lee H.Y."/>
            <person name="Kim S.Y."/>
            <person name="Kim M.S."/>
            <person name="Kang B.C."/>
            <person name="Jo Y.D."/>
            <person name="Yang H.B."/>
            <person name="Jeong H.J."/>
            <person name="Kang W.H."/>
            <person name="Kwon J.K."/>
            <person name="Shin C."/>
            <person name="Lim J.Y."/>
            <person name="Park J.H."/>
            <person name="Huh J.H."/>
            <person name="Kim J.S."/>
            <person name="Kim B.D."/>
            <person name="Cohen O."/>
            <person name="Paran I."/>
            <person name="Suh M.C."/>
            <person name="Lee S.B."/>
            <person name="Kim Y.K."/>
            <person name="Shin Y."/>
            <person name="Noh S.J."/>
            <person name="Park J."/>
            <person name="Seo Y.S."/>
            <person name="Kwon S.Y."/>
            <person name="Kim H.A."/>
            <person name="Park J.M."/>
            <person name="Kim H.J."/>
            <person name="Choi S.B."/>
            <person name="Bosland P.W."/>
            <person name="Reeves G."/>
            <person name="Jo S.H."/>
            <person name="Lee B.W."/>
            <person name="Cho H.T."/>
            <person name="Choi H.S."/>
            <person name="Lee M.S."/>
            <person name="Yu Y."/>
            <person name="Do Choi Y."/>
            <person name="Park B.S."/>
            <person name="van Deynze A."/>
            <person name="Ashrafi H."/>
            <person name="Hill T."/>
            <person name="Kim W.T."/>
            <person name="Pai H.S."/>
            <person name="Ahn H.K."/>
            <person name="Yeam I."/>
            <person name="Giovannoni J.J."/>
            <person name="Rose J.K."/>
            <person name="Sorensen I."/>
            <person name="Lee S.J."/>
            <person name="Kim R.W."/>
            <person name="Choi I.Y."/>
            <person name="Choi B.S."/>
            <person name="Lim J.S."/>
            <person name="Lee Y.H."/>
            <person name="Choi D."/>
        </authorList>
    </citation>
    <scope>NUCLEOTIDE SEQUENCE [LARGE SCALE GENOMIC DNA]</scope>
    <source>
        <strain evidence="8">cv. CM334</strain>
    </source>
</reference>
<comment type="similarity">
    <text evidence="5">Belongs to the major facilitator superfamily. Phosphate:H(+) symporter (TC 2.A.1.9) family.</text>
</comment>
<evidence type="ECO:0000256" key="5">
    <source>
        <dbReference type="ARBA" id="ARBA00044504"/>
    </source>
</evidence>
<comment type="subcellular location">
    <subcellularLocation>
        <location evidence="1">Membrane</location>
        <topology evidence="1">Multi-pass membrane protein</topology>
    </subcellularLocation>
</comment>
<evidence type="ECO:0000313" key="8">
    <source>
        <dbReference type="Proteomes" id="UP000222542"/>
    </source>
</evidence>